<gene>
    <name evidence="8" type="ORF">RB653_007697</name>
</gene>
<evidence type="ECO:0000256" key="5">
    <source>
        <dbReference type="ARBA" id="ARBA00023136"/>
    </source>
</evidence>
<dbReference type="Pfam" id="PF00854">
    <property type="entry name" value="PTR2"/>
    <property type="match status" value="1"/>
</dbReference>
<feature type="transmembrane region" description="Helical" evidence="7">
    <location>
        <begin position="314"/>
        <end position="332"/>
    </location>
</feature>
<keyword evidence="4 7" id="KW-1133">Transmembrane helix</keyword>
<evidence type="ECO:0000256" key="3">
    <source>
        <dbReference type="ARBA" id="ARBA00022692"/>
    </source>
</evidence>
<dbReference type="AlphaFoldDB" id="A0AAN7TVU5"/>
<feature type="transmembrane region" description="Helical" evidence="7">
    <location>
        <begin position="218"/>
        <end position="239"/>
    </location>
</feature>
<comment type="caution">
    <text evidence="8">The sequence shown here is derived from an EMBL/GenBank/DDBJ whole genome shotgun (WGS) entry which is preliminary data.</text>
</comment>
<feature type="transmembrane region" description="Helical" evidence="7">
    <location>
        <begin position="499"/>
        <end position="519"/>
    </location>
</feature>
<feature type="transmembrane region" description="Helical" evidence="7">
    <location>
        <begin position="467"/>
        <end position="487"/>
    </location>
</feature>
<dbReference type="CDD" id="cd17347">
    <property type="entry name" value="MFS_SLC15A1_2_like"/>
    <property type="match status" value="1"/>
</dbReference>
<proteinExistence type="inferred from homology"/>
<dbReference type="EMBL" id="JAVFKY010000005">
    <property type="protein sequence ID" value="KAK5576553.1"/>
    <property type="molecule type" value="Genomic_DNA"/>
</dbReference>
<name>A0AAN7TVU5_9MYCE</name>
<dbReference type="InterPro" id="IPR000109">
    <property type="entry name" value="POT_fam"/>
</dbReference>
<organism evidence="8 9">
    <name type="scientific">Dictyostelium firmibasis</name>
    <dbReference type="NCBI Taxonomy" id="79012"/>
    <lineage>
        <taxon>Eukaryota</taxon>
        <taxon>Amoebozoa</taxon>
        <taxon>Evosea</taxon>
        <taxon>Eumycetozoa</taxon>
        <taxon>Dictyostelia</taxon>
        <taxon>Dictyosteliales</taxon>
        <taxon>Dictyosteliaceae</taxon>
        <taxon>Dictyostelium</taxon>
    </lineage>
</organism>
<feature type="region of interest" description="Disordered" evidence="6">
    <location>
        <begin position="584"/>
        <end position="612"/>
    </location>
</feature>
<keyword evidence="5 7" id="KW-0472">Membrane</keyword>
<evidence type="ECO:0000256" key="6">
    <source>
        <dbReference type="SAM" id="MobiDB-lite"/>
    </source>
</evidence>
<keyword evidence="9" id="KW-1185">Reference proteome</keyword>
<dbReference type="GO" id="GO:0022857">
    <property type="term" value="F:transmembrane transporter activity"/>
    <property type="evidence" value="ECO:0007669"/>
    <property type="project" value="InterPro"/>
</dbReference>
<dbReference type="InterPro" id="IPR036259">
    <property type="entry name" value="MFS_trans_sf"/>
</dbReference>
<dbReference type="GO" id="GO:0016020">
    <property type="term" value="C:membrane"/>
    <property type="evidence" value="ECO:0007669"/>
    <property type="project" value="UniProtKB-SubCell"/>
</dbReference>
<dbReference type="SUPFAM" id="SSF103473">
    <property type="entry name" value="MFS general substrate transporter"/>
    <property type="match status" value="1"/>
</dbReference>
<feature type="transmembrane region" description="Helical" evidence="7">
    <location>
        <begin position="150"/>
        <end position="169"/>
    </location>
</feature>
<dbReference type="Proteomes" id="UP001344447">
    <property type="component" value="Unassembled WGS sequence"/>
</dbReference>
<protein>
    <recommendedName>
        <fullName evidence="10">Peptide transporter</fullName>
    </recommendedName>
</protein>
<feature type="transmembrane region" description="Helical" evidence="7">
    <location>
        <begin position="396"/>
        <end position="421"/>
    </location>
</feature>
<feature type="transmembrane region" description="Helical" evidence="7">
    <location>
        <begin position="119"/>
        <end position="138"/>
    </location>
</feature>
<dbReference type="PANTHER" id="PTHR11654">
    <property type="entry name" value="OLIGOPEPTIDE TRANSPORTER-RELATED"/>
    <property type="match status" value="1"/>
</dbReference>
<accession>A0AAN7TVU5</accession>
<comment type="subcellular location">
    <subcellularLocation>
        <location evidence="1">Membrane</location>
        <topology evidence="1">Multi-pass membrane protein</topology>
    </subcellularLocation>
</comment>
<evidence type="ECO:0000313" key="8">
    <source>
        <dbReference type="EMBL" id="KAK5576553.1"/>
    </source>
</evidence>
<evidence type="ECO:0000256" key="7">
    <source>
        <dbReference type="SAM" id="Phobius"/>
    </source>
</evidence>
<feature type="compositionally biased region" description="Low complexity" evidence="6">
    <location>
        <begin position="594"/>
        <end position="612"/>
    </location>
</feature>
<sequence length="646" mass="72342">MKSDDKYARLDSGNLYEDENQYSTKKEGYAPVTNNGQINIAIDPNKFPTSFPFILGNEICERFSFYGIKTILILYLTNYMEYSDDKSTVILHSFNFVAYLFPIFGAYIADAKIGKFKTIFIFSIVYVIGSIVLSITSIDGLVGEKGDRSPVGIIIGLGLIAMGTGAIKSNVPTFAGDQLKSNQGSLLEKFFQIFYWCISLGGLTSTLLTPILRRYVGFWLAFGIPSLLLACSTIIFVIGSKFYVKRPVSESILWTALKIVGFSIKEKFKILKSRYKRNSRGMLYMNPYTTVSGANWMDLSKIEYDSQLVDSIKASLNVLLVFIPLPFFWCMFDQTSSRWTIQAAQLNTCLFNGGTSVCVEPEQIQALNPLLIMVFIPIVEFTIYKPLKHFGFNLKPLVKMSIGMILATISFLIAMFLQLSIDKSLRNNNNFSNSIISSSSSSSGISSSGSFIDNNDAKSNLSVWLLFPQYLVITIAEIFISIPGLEFAYSNAPASMKSIIMSGWLLSISVGNIFVVFVVDGISFSKQWAEFLFFASVMFFFTFIFMVLSYRFKPTDISVTQYSEDNPHLKESLSSPMFFKSSSNNNNGNGGSGNNNNNNSNNNNNNNYNNDTSSDYDNNLSVMILTDQDNLYDEDYRSIELESNLI</sequence>
<evidence type="ECO:0000256" key="1">
    <source>
        <dbReference type="ARBA" id="ARBA00004141"/>
    </source>
</evidence>
<feature type="transmembrane region" description="Helical" evidence="7">
    <location>
        <begin position="89"/>
        <end position="107"/>
    </location>
</feature>
<evidence type="ECO:0008006" key="10">
    <source>
        <dbReference type="Google" id="ProtNLM"/>
    </source>
</evidence>
<comment type="similarity">
    <text evidence="2">Belongs to the major facilitator superfamily. Proton-dependent oligopeptide transporter (POT/PTR) (TC 2.A.17) family.</text>
</comment>
<keyword evidence="3 7" id="KW-0812">Transmembrane</keyword>
<reference evidence="8 9" key="1">
    <citation type="submission" date="2023-11" db="EMBL/GenBank/DDBJ databases">
        <title>Dfirmibasis_genome.</title>
        <authorList>
            <person name="Edelbroek B."/>
            <person name="Kjellin J."/>
            <person name="Jerlstrom-Hultqvist J."/>
            <person name="Soderbom F."/>
        </authorList>
    </citation>
    <scope>NUCLEOTIDE SEQUENCE [LARGE SCALE GENOMIC DNA]</scope>
    <source>
        <strain evidence="8 9">TNS-C-14</strain>
    </source>
</reference>
<evidence type="ECO:0000256" key="4">
    <source>
        <dbReference type="ARBA" id="ARBA00022989"/>
    </source>
</evidence>
<evidence type="ECO:0000313" key="9">
    <source>
        <dbReference type="Proteomes" id="UP001344447"/>
    </source>
</evidence>
<feature type="transmembrane region" description="Helical" evidence="7">
    <location>
        <begin position="366"/>
        <end position="384"/>
    </location>
</feature>
<feature type="transmembrane region" description="Helical" evidence="7">
    <location>
        <begin position="531"/>
        <end position="550"/>
    </location>
</feature>
<dbReference type="Gene3D" id="1.20.1250.20">
    <property type="entry name" value="MFS general substrate transporter like domains"/>
    <property type="match status" value="1"/>
</dbReference>
<evidence type="ECO:0000256" key="2">
    <source>
        <dbReference type="ARBA" id="ARBA00005982"/>
    </source>
</evidence>
<feature type="transmembrane region" description="Helical" evidence="7">
    <location>
        <begin position="190"/>
        <end position="212"/>
    </location>
</feature>